<keyword evidence="1" id="KW-1133">Transmembrane helix</keyword>
<keyword evidence="1" id="KW-0812">Transmembrane</keyword>
<feature type="transmembrane region" description="Helical" evidence="1">
    <location>
        <begin position="9"/>
        <end position="27"/>
    </location>
</feature>
<sequence length="128" mass="14437">MVVKSKPGGLYISILLILLIITTYGVVSKWWAFAAVSGSVFLLILTFIKTYYRIHNGFLYIMCGMLYNKKVDLKELSKVEKVNSYGLAPALSNDRIRLFFINGNTIDLSMNEELEGTFIDELKKASQG</sequence>
<dbReference type="AlphaFoldDB" id="A0A848J731"/>
<protein>
    <recommendedName>
        <fullName evidence="2">Uncharacterized protein YyaB-like PH domain-containing protein</fullName>
    </recommendedName>
</protein>
<proteinExistence type="predicted"/>
<feature type="domain" description="Uncharacterized protein YyaB-like PH" evidence="2">
    <location>
        <begin position="50"/>
        <end position="124"/>
    </location>
</feature>
<gene>
    <name evidence="3" type="ORF">HH304_17680</name>
</gene>
<dbReference type="EMBL" id="JABBNU010000011">
    <property type="protein sequence ID" value="NMM50244.1"/>
    <property type="molecule type" value="Genomic_DNA"/>
</dbReference>
<keyword evidence="1" id="KW-0472">Membrane</keyword>
<evidence type="ECO:0000313" key="4">
    <source>
        <dbReference type="Proteomes" id="UP000559010"/>
    </source>
</evidence>
<dbReference type="InterPro" id="IPR009589">
    <property type="entry name" value="PH_YyaB-like"/>
</dbReference>
<accession>A0A848J731</accession>
<evidence type="ECO:0000259" key="2">
    <source>
        <dbReference type="Pfam" id="PF06713"/>
    </source>
</evidence>
<name>A0A848J731_9BACT</name>
<dbReference type="Proteomes" id="UP000559010">
    <property type="component" value="Unassembled WGS sequence"/>
</dbReference>
<dbReference type="RefSeq" id="WP_169684604.1">
    <property type="nucleotide sequence ID" value="NZ_JABBNU010000011.1"/>
</dbReference>
<reference evidence="3 4" key="1">
    <citation type="submission" date="2020-04" db="EMBL/GenBank/DDBJ databases">
        <title>Flammeovirgaceae bacterium KN852 isolated from deep sea.</title>
        <authorList>
            <person name="Zhang D.-C."/>
        </authorList>
    </citation>
    <scope>NUCLEOTIDE SEQUENCE [LARGE SCALE GENOMIC DNA]</scope>
    <source>
        <strain evidence="3 4">KN852</strain>
    </source>
</reference>
<comment type="caution">
    <text evidence="3">The sequence shown here is derived from an EMBL/GenBank/DDBJ whole genome shotgun (WGS) entry which is preliminary data.</text>
</comment>
<dbReference type="GO" id="GO:0030153">
    <property type="term" value="P:bacteriocin immunity"/>
    <property type="evidence" value="ECO:0007669"/>
    <property type="project" value="InterPro"/>
</dbReference>
<keyword evidence="4" id="KW-1185">Reference proteome</keyword>
<feature type="transmembrane region" description="Helical" evidence="1">
    <location>
        <begin position="33"/>
        <end position="52"/>
    </location>
</feature>
<dbReference type="Pfam" id="PF06713">
    <property type="entry name" value="bPH_4"/>
    <property type="match status" value="1"/>
</dbReference>
<evidence type="ECO:0000313" key="3">
    <source>
        <dbReference type="EMBL" id="NMM50244.1"/>
    </source>
</evidence>
<organism evidence="3 4">
    <name type="scientific">Marinigracilibium pacificum</name>
    <dbReference type="NCBI Taxonomy" id="2729599"/>
    <lineage>
        <taxon>Bacteria</taxon>
        <taxon>Pseudomonadati</taxon>
        <taxon>Bacteroidota</taxon>
        <taxon>Cytophagia</taxon>
        <taxon>Cytophagales</taxon>
        <taxon>Flammeovirgaceae</taxon>
        <taxon>Marinigracilibium</taxon>
    </lineage>
</organism>
<evidence type="ECO:0000256" key="1">
    <source>
        <dbReference type="SAM" id="Phobius"/>
    </source>
</evidence>